<dbReference type="InterPro" id="IPR000276">
    <property type="entry name" value="GPCR_Rhodpsn"/>
</dbReference>
<dbReference type="VEuPathDB" id="VectorBase:ASTE006612"/>
<name>A0A182XV94_ANOST</name>
<dbReference type="VEuPathDB" id="VectorBase:ASTEI20_040671"/>
<dbReference type="PROSITE" id="PS01209">
    <property type="entry name" value="LDLRA_1"/>
    <property type="match status" value="1"/>
</dbReference>
<dbReference type="Pfam" id="PF13855">
    <property type="entry name" value="LRR_8"/>
    <property type="match status" value="2"/>
</dbReference>
<dbReference type="AlphaFoldDB" id="A0A182XV94"/>
<dbReference type="Gene3D" id="3.80.10.10">
    <property type="entry name" value="Ribonuclease Inhibitor"/>
    <property type="match status" value="2"/>
</dbReference>
<comment type="similarity">
    <text evidence="2">Belongs to the G-protein coupled receptor 1 family.</text>
</comment>
<dbReference type="InterPro" id="IPR003591">
    <property type="entry name" value="Leu-rich_rpt_typical-subtyp"/>
</dbReference>
<dbReference type="InterPro" id="IPR017452">
    <property type="entry name" value="GPCR_Rhodpsn_7TM"/>
</dbReference>
<evidence type="ECO:0000313" key="17">
    <source>
        <dbReference type="Proteomes" id="UP000076408"/>
    </source>
</evidence>
<dbReference type="CDD" id="cd00112">
    <property type="entry name" value="LDLa"/>
    <property type="match status" value="1"/>
</dbReference>
<evidence type="ECO:0000256" key="7">
    <source>
        <dbReference type="ARBA" id="ARBA00022989"/>
    </source>
</evidence>
<dbReference type="SUPFAM" id="SSF81321">
    <property type="entry name" value="Family A G protein-coupled receptor-like"/>
    <property type="match status" value="1"/>
</dbReference>
<dbReference type="GO" id="GO:0008528">
    <property type="term" value="F:G protein-coupled peptide receptor activity"/>
    <property type="evidence" value="ECO:0007669"/>
    <property type="project" value="TreeGrafter"/>
</dbReference>
<dbReference type="PROSITE" id="PS51450">
    <property type="entry name" value="LRR"/>
    <property type="match status" value="1"/>
</dbReference>
<comment type="caution">
    <text evidence="14">Lacks conserved residue(s) required for the propagation of feature annotation.</text>
</comment>
<evidence type="ECO:0000256" key="9">
    <source>
        <dbReference type="ARBA" id="ARBA00023136"/>
    </source>
</evidence>
<dbReference type="Pfam" id="PF03564">
    <property type="entry name" value="DUF1759"/>
    <property type="match status" value="1"/>
</dbReference>
<dbReference type="GO" id="GO:0007189">
    <property type="term" value="P:adenylate cyclase-activating G protein-coupled receptor signaling pathway"/>
    <property type="evidence" value="ECO:0007669"/>
    <property type="project" value="TreeGrafter"/>
</dbReference>
<dbReference type="InterPro" id="IPR001611">
    <property type="entry name" value="Leu-rich_rpt"/>
</dbReference>
<evidence type="ECO:0000256" key="13">
    <source>
        <dbReference type="ARBA" id="ARBA00023224"/>
    </source>
</evidence>
<keyword evidence="5" id="KW-0812">Transmembrane</keyword>
<dbReference type="CDD" id="cd15137">
    <property type="entry name" value="7tmA_Relaxin_R"/>
    <property type="match status" value="1"/>
</dbReference>
<evidence type="ECO:0000256" key="12">
    <source>
        <dbReference type="ARBA" id="ARBA00023180"/>
    </source>
</evidence>
<evidence type="ECO:0000256" key="3">
    <source>
        <dbReference type="ARBA" id="ARBA00022475"/>
    </source>
</evidence>
<evidence type="ECO:0000256" key="5">
    <source>
        <dbReference type="ARBA" id="ARBA00022692"/>
    </source>
</evidence>
<keyword evidence="3" id="KW-1003">Cell membrane</keyword>
<dbReference type="InterPro" id="IPR005312">
    <property type="entry name" value="DUF1759"/>
</dbReference>
<reference evidence="16" key="2">
    <citation type="submission" date="2020-05" db="UniProtKB">
        <authorList>
            <consortium name="EnsemblMetazoa"/>
        </authorList>
    </citation>
    <scope>IDENTIFICATION</scope>
    <source>
        <strain evidence="16">Indian</strain>
    </source>
</reference>
<dbReference type="PANTHER" id="PTHR24372:SF80">
    <property type="entry name" value="FI21465P1-RELATED"/>
    <property type="match status" value="1"/>
</dbReference>
<evidence type="ECO:0000256" key="11">
    <source>
        <dbReference type="ARBA" id="ARBA00023170"/>
    </source>
</evidence>
<dbReference type="Gene3D" id="4.10.400.10">
    <property type="entry name" value="Low-density Lipoprotein Receptor"/>
    <property type="match status" value="1"/>
</dbReference>
<dbReference type="FunFam" id="4.10.400.10:FF:000176">
    <property type="entry name" value="CG32637-PA protein"/>
    <property type="match status" value="1"/>
</dbReference>
<keyword evidence="12" id="KW-0325">Glycoprotein</keyword>
<dbReference type="PROSITE" id="PS50262">
    <property type="entry name" value="G_PROTEIN_RECEP_F1_2"/>
    <property type="match status" value="1"/>
</dbReference>
<dbReference type="PANTHER" id="PTHR24372">
    <property type="entry name" value="GLYCOPROTEIN HORMONE RECEPTOR"/>
    <property type="match status" value="1"/>
</dbReference>
<keyword evidence="13" id="KW-0807">Transducer</keyword>
<dbReference type="FunFam" id="1.20.1070.10:FF:000023">
    <property type="entry name" value="Relaxin family peptide receptor 1"/>
    <property type="match status" value="1"/>
</dbReference>
<comment type="subcellular location">
    <subcellularLocation>
        <location evidence="1">Cell membrane</location>
        <topology evidence="1">Multi-pass membrane protein</topology>
    </subcellularLocation>
</comment>
<sequence>MDKKIKAVQLKKRIAVESIKSMERFQTDFQPNDAQQIPEVLENLESHQAGFFAAISKLEELDESDATIEACIMERIHFEERCRKLKSFLRANQPKEEGAVNDTTGLASSTLAFGRPHAPNLRLPKIELPTFDGDHTKWLSFRDRFLAMIDASPELPSIAKLQYLLSSLKGEAALPFEHTPLTEDNYAITWAALLKRYDNSRLLIPTGTLRRALVLPETEYERILEQSVPSNRNAVSVDGGSFGTVTFRCEDGFFRCNNTLQCIEQSKNCNGLPDCDDGSDELQCDDDVGRNYYDHYFRKRPAAINDQLPSTPCSWNDANNTCKCRGTDVLCEYKGLTSLPAALTSENVTLLDLTGNVFIELNMNAFQRFPKLSTLVLRHCSIERIEPDKLANSIDALHLDQNGLTMLPDNFFPPGTVLRILVLSGNRINRLGSKNFVNLEFLEELDLKDNQIDSLTEDVLVPLTNLRILYLNNNRLRKLVPGMIPQLVTLQTLSLAKNQIETIEVCALDLPSLEHLYLSENLLTVIRNDTFGNLTNLVGLFLNSNKLTHFELDAFSGIAKLATLHFTEFHHCKAALHVRVCEPKGDGISSNRHLLDNPVLRASVWIMAAVGIVGNMLVLFGRYMVGSRSSQAHAEHSLYLRHLAASDLLMGVYLGIIATADIIFRGEYLTHDEEWRMSSICAFSGFLSTLSCQSSTLLLTLVTWDRLVSVTRPLYQRSSSKTRVILRLALLWGVATAAAIAPLSATEYFGPHFYGSNGVCLSVHIHDPYAMGWEYSAGLFILVNTVSLLFIGISYLRMLQAIRVSRNETRNTLNCREKVVARRFAIIVATDCVCWMPVIVVKLVALAGYEISPSLYAWLAVLVLPINSALNPVLYTLTTAQFKQQDREERDRPIEMAALVVYDQNGPTQNRFHASAGTVPSYGQSQSQGHIAPAMHGGHRKHRSATAVLMLMERCSNSSTETFDF</sequence>
<evidence type="ECO:0000256" key="8">
    <source>
        <dbReference type="ARBA" id="ARBA00023040"/>
    </source>
</evidence>
<keyword evidence="8" id="KW-0297">G-protein coupled receptor</keyword>
<dbReference type="InterPro" id="IPR036055">
    <property type="entry name" value="LDL_receptor-like_sf"/>
</dbReference>
<dbReference type="InterPro" id="IPR023415">
    <property type="entry name" value="LDLR_class-A_CS"/>
</dbReference>
<evidence type="ECO:0000256" key="2">
    <source>
        <dbReference type="ARBA" id="ARBA00010663"/>
    </source>
</evidence>
<dbReference type="Pfam" id="PF00001">
    <property type="entry name" value="7tm_1"/>
    <property type="match status" value="1"/>
</dbReference>
<dbReference type="InterPro" id="IPR002172">
    <property type="entry name" value="LDrepeatLR_classA_rpt"/>
</dbReference>
<dbReference type="STRING" id="30069.A0A182XV94"/>
<dbReference type="GO" id="GO:0005886">
    <property type="term" value="C:plasma membrane"/>
    <property type="evidence" value="ECO:0007669"/>
    <property type="project" value="UniProtKB-SubCell"/>
</dbReference>
<keyword evidence="17" id="KW-1185">Reference proteome</keyword>
<dbReference type="Proteomes" id="UP000076408">
    <property type="component" value="Unassembled WGS sequence"/>
</dbReference>
<keyword evidence="6" id="KW-0677">Repeat</keyword>
<dbReference type="SMART" id="SM00365">
    <property type="entry name" value="LRR_SD22"/>
    <property type="match status" value="5"/>
</dbReference>
<evidence type="ECO:0000256" key="14">
    <source>
        <dbReference type="PROSITE-ProRule" id="PRU00124"/>
    </source>
</evidence>
<evidence type="ECO:0000256" key="10">
    <source>
        <dbReference type="ARBA" id="ARBA00023157"/>
    </source>
</evidence>
<dbReference type="InterPro" id="IPR008112">
    <property type="entry name" value="Relaxin_rcpt"/>
</dbReference>
<dbReference type="SUPFAM" id="SSF57424">
    <property type="entry name" value="LDL receptor-like module"/>
    <property type="match status" value="1"/>
</dbReference>
<keyword evidence="10 14" id="KW-1015">Disulfide bond</keyword>
<dbReference type="Gene3D" id="1.20.1070.10">
    <property type="entry name" value="Rhodopsin 7-helix transmembrane proteins"/>
    <property type="match status" value="1"/>
</dbReference>
<dbReference type="InterPro" id="IPR032675">
    <property type="entry name" value="LRR_dom_sf"/>
</dbReference>
<dbReference type="PRINTS" id="PR00237">
    <property type="entry name" value="GPCRRHODOPSN"/>
</dbReference>
<dbReference type="PRINTS" id="PR01739">
    <property type="entry name" value="RELAXINR"/>
</dbReference>
<dbReference type="EnsemblMetazoa" id="ASTEI00130-RA">
    <property type="protein sequence ID" value="ASTEI00130-PA"/>
    <property type="gene ID" value="ASTEI00130"/>
</dbReference>
<protein>
    <recommendedName>
        <fullName evidence="15">G-protein coupled receptors family 1 profile domain-containing protein</fullName>
    </recommendedName>
</protein>
<evidence type="ECO:0000256" key="6">
    <source>
        <dbReference type="ARBA" id="ARBA00022737"/>
    </source>
</evidence>
<dbReference type="VEuPathDB" id="VectorBase:ASTEI20_042348"/>
<dbReference type="Pfam" id="PF00057">
    <property type="entry name" value="Ldl_recept_a"/>
    <property type="match status" value="1"/>
</dbReference>
<feature type="disulfide bond" evidence="14">
    <location>
        <begin position="269"/>
        <end position="284"/>
    </location>
</feature>
<keyword evidence="4" id="KW-0433">Leucine-rich repeat</keyword>
<dbReference type="OMA" id="FEIIHET"/>
<dbReference type="SMART" id="SM00369">
    <property type="entry name" value="LRR_TYP"/>
    <property type="match status" value="7"/>
</dbReference>
<dbReference type="VEuPathDB" id="VectorBase:ASTEI00130"/>
<evidence type="ECO:0000256" key="1">
    <source>
        <dbReference type="ARBA" id="ARBA00004651"/>
    </source>
</evidence>
<proteinExistence type="inferred from homology"/>
<evidence type="ECO:0000256" key="4">
    <source>
        <dbReference type="ARBA" id="ARBA00022614"/>
    </source>
</evidence>
<dbReference type="GO" id="GO:0009755">
    <property type="term" value="P:hormone-mediated signaling pathway"/>
    <property type="evidence" value="ECO:0007669"/>
    <property type="project" value="TreeGrafter"/>
</dbReference>
<keyword evidence="11" id="KW-0675">Receptor</keyword>
<reference evidence="17" key="1">
    <citation type="journal article" date="2014" name="Genome Biol.">
        <title>Genome analysis of a major urban malaria vector mosquito, Anopheles stephensi.</title>
        <authorList>
            <person name="Jiang X."/>
            <person name="Peery A."/>
            <person name="Hall A.B."/>
            <person name="Sharma A."/>
            <person name="Chen X.G."/>
            <person name="Waterhouse R.M."/>
            <person name="Komissarov A."/>
            <person name="Riehle M.M."/>
            <person name="Shouche Y."/>
            <person name="Sharakhova M.V."/>
            <person name="Lawson D."/>
            <person name="Pakpour N."/>
            <person name="Arensburger P."/>
            <person name="Davidson V.L."/>
            <person name="Eiglmeier K."/>
            <person name="Emrich S."/>
            <person name="George P."/>
            <person name="Kennedy R.C."/>
            <person name="Mane S.P."/>
            <person name="Maslen G."/>
            <person name="Oringanje C."/>
            <person name="Qi Y."/>
            <person name="Settlage R."/>
            <person name="Tojo M."/>
            <person name="Tubio J.M."/>
            <person name="Unger M.F."/>
            <person name="Wang B."/>
            <person name="Vernick K.D."/>
            <person name="Ribeiro J.M."/>
            <person name="James A.A."/>
            <person name="Michel K."/>
            <person name="Riehle M.A."/>
            <person name="Luckhart S."/>
            <person name="Sharakhov I.V."/>
            <person name="Tu Z."/>
        </authorList>
    </citation>
    <scope>NUCLEOTIDE SEQUENCE [LARGE SCALE GENOMIC DNA]</scope>
    <source>
        <strain evidence="17">Indian</strain>
    </source>
</reference>
<dbReference type="SUPFAM" id="SSF52058">
    <property type="entry name" value="L domain-like"/>
    <property type="match status" value="1"/>
</dbReference>
<feature type="domain" description="G-protein coupled receptors family 1 profile" evidence="15">
    <location>
        <begin position="614"/>
        <end position="875"/>
    </location>
</feature>
<evidence type="ECO:0000259" key="15">
    <source>
        <dbReference type="PROSITE" id="PS50262"/>
    </source>
</evidence>
<accession>A0A182XV94</accession>
<dbReference type="SMART" id="SM00192">
    <property type="entry name" value="LDLa"/>
    <property type="match status" value="1"/>
</dbReference>
<keyword evidence="7" id="KW-1133">Transmembrane helix</keyword>
<dbReference type="PROSITE" id="PS50068">
    <property type="entry name" value="LDLRA_2"/>
    <property type="match status" value="1"/>
</dbReference>
<keyword evidence="9" id="KW-0472">Membrane</keyword>
<dbReference type="VEuPathDB" id="VectorBase:ASTE006611"/>
<evidence type="ECO:0000313" key="16">
    <source>
        <dbReference type="EnsemblMetazoa" id="ASTEI00130-PA"/>
    </source>
</evidence>
<organism evidence="16 17">
    <name type="scientific">Anopheles stephensi</name>
    <name type="common">Indo-Pakistan malaria mosquito</name>
    <dbReference type="NCBI Taxonomy" id="30069"/>
    <lineage>
        <taxon>Eukaryota</taxon>
        <taxon>Metazoa</taxon>
        <taxon>Ecdysozoa</taxon>
        <taxon>Arthropoda</taxon>
        <taxon>Hexapoda</taxon>
        <taxon>Insecta</taxon>
        <taxon>Pterygota</taxon>
        <taxon>Neoptera</taxon>
        <taxon>Endopterygota</taxon>
        <taxon>Diptera</taxon>
        <taxon>Nematocera</taxon>
        <taxon>Culicoidea</taxon>
        <taxon>Culicidae</taxon>
        <taxon>Anophelinae</taxon>
        <taxon>Anopheles</taxon>
    </lineage>
</organism>